<dbReference type="GO" id="GO:0022857">
    <property type="term" value="F:transmembrane transporter activity"/>
    <property type="evidence" value="ECO:0007669"/>
    <property type="project" value="TreeGrafter"/>
</dbReference>
<evidence type="ECO:0000313" key="10">
    <source>
        <dbReference type="Proteomes" id="UP000613208"/>
    </source>
</evidence>
<evidence type="ECO:0000256" key="4">
    <source>
        <dbReference type="ARBA" id="ARBA00022989"/>
    </source>
</evidence>
<evidence type="ECO:0000313" key="9">
    <source>
        <dbReference type="EMBL" id="GFO85218.1"/>
    </source>
</evidence>
<dbReference type="PANTHER" id="PTHR30572">
    <property type="entry name" value="MEMBRANE COMPONENT OF TRANSPORTER-RELATED"/>
    <property type="match status" value="1"/>
</dbReference>
<proteinExistence type="inferred from homology"/>
<evidence type="ECO:0000259" key="8">
    <source>
        <dbReference type="Pfam" id="PF02687"/>
    </source>
</evidence>
<keyword evidence="2" id="KW-1003">Cell membrane</keyword>
<dbReference type="InterPro" id="IPR003838">
    <property type="entry name" value="ABC3_permease_C"/>
</dbReference>
<dbReference type="RefSeq" id="WP_201310921.1">
    <property type="nucleotide sequence ID" value="NZ_BLYI01000031.1"/>
</dbReference>
<dbReference type="AlphaFoldDB" id="A0A916QAS4"/>
<dbReference type="EMBL" id="BLYI01000031">
    <property type="protein sequence ID" value="GFO85218.1"/>
    <property type="molecule type" value="Genomic_DNA"/>
</dbReference>
<evidence type="ECO:0000256" key="7">
    <source>
        <dbReference type="SAM" id="Phobius"/>
    </source>
</evidence>
<feature type="transmembrane region" description="Helical" evidence="7">
    <location>
        <begin position="432"/>
        <end position="452"/>
    </location>
</feature>
<feature type="domain" description="ABC3 transporter permease C-terminal" evidence="8">
    <location>
        <begin position="679"/>
        <end position="798"/>
    </location>
</feature>
<feature type="domain" description="ABC3 transporter permease C-terminal" evidence="8">
    <location>
        <begin position="263"/>
        <end position="379"/>
    </location>
</feature>
<dbReference type="InterPro" id="IPR050250">
    <property type="entry name" value="Macrolide_Exporter_MacB"/>
</dbReference>
<dbReference type="GO" id="GO:0005886">
    <property type="term" value="C:plasma membrane"/>
    <property type="evidence" value="ECO:0007669"/>
    <property type="project" value="UniProtKB-SubCell"/>
</dbReference>
<evidence type="ECO:0000256" key="2">
    <source>
        <dbReference type="ARBA" id="ARBA00022475"/>
    </source>
</evidence>
<feature type="transmembrane region" description="Helical" evidence="7">
    <location>
        <begin position="311"/>
        <end position="337"/>
    </location>
</feature>
<dbReference type="Pfam" id="PF02687">
    <property type="entry name" value="FtsX"/>
    <property type="match status" value="2"/>
</dbReference>
<keyword evidence="4 7" id="KW-1133">Transmembrane helix</keyword>
<name>A0A916QAS4_9FIRM</name>
<feature type="transmembrane region" description="Helical" evidence="7">
    <location>
        <begin position="357"/>
        <end position="377"/>
    </location>
</feature>
<organism evidence="9 10">
    <name type="scientific">Anaerostipes butyraticus</name>
    <dbReference type="NCBI Taxonomy" id="645466"/>
    <lineage>
        <taxon>Bacteria</taxon>
        <taxon>Bacillati</taxon>
        <taxon>Bacillota</taxon>
        <taxon>Clostridia</taxon>
        <taxon>Lachnospirales</taxon>
        <taxon>Lachnospiraceae</taxon>
        <taxon>Anaerostipes</taxon>
    </lineage>
</organism>
<gene>
    <name evidence="9" type="ORF">ANBU17_15650</name>
</gene>
<comment type="subcellular location">
    <subcellularLocation>
        <location evidence="1">Cell membrane</location>
        <topology evidence="1">Multi-pass membrane protein</topology>
    </subcellularLocation>
</comment>
<evidence type="ECO:0000256" key="6">
    <source>
        <dbReference type="ARBA" id="ARBA00038076"/>
    </source>
</evidence>
<keyword evidence="5 7" id="KW-0472">Membrane</keyword>
<evidence type="ECO:0000256" key="3">
    <source>
        <dbReference type="ARBA" id="ARBA00022692"/>
    </source>
</evidence>
<comment type="similarity">
    <text evidence="6">Belongs to the ABC-4 integral membrane protein family.</text>
</comment>
<feature type="transmembrane region" description="Helical" evidence="7">
    <location>
        <begin position="675"/>
        <end position="701"/>
    </location>
</feature>
<keyword evidence="10" id="KW-1185">Reference proteome</keyword>
<feature type="transmembrane region" description="Helical" evidence="7">
    <location>
        <begin position="20"/>
        <end position="44"/>
    </location>
</feature>
<sequence>MKMITTLAAANNKKNKVRSILVIAAVFFTTLLLTIIATCGYGMMESQRVNAGRLYGTYYGTYTGVREDQFARMKQRGEFKKAGVMATAGEVEGKADISLIYSDSSVLEMTNQRRNLSQGRFPVKENEITASPDFFRQLGYDSVKPGDRIVLNSRESMSQKYKEREFAVSGVLKDYESNIKGTSFYGLVSKSYYDSVIPDAGHVYTAYFQLSDSVSISYDTAEETMKNLAQKCGIDPKGVSVNGYYLMWKLDPGIENITICAGISLLVILFSVVVIYHIFQVGIAQKVQEYGKIKALGATRRQMKKLVFREGMLLALTAVPFGVAAGYGIGSALTRILMMKSSSVQPGMPPLEMVSCFSLPLLVFCGVLSLAAVWIALKRPMRIVAKISPVEAMKYQENSSPKKIRRSRKALSVWGLTKSNLTAYWKRTLKTILAMGLSCVLFVALSSFAGSIDNEYNARKEVEHGQFVLSLDYSMNDTAYPENNLDSILKNNPLGQKTIEKIKGMDGVTDVTSRKYLYMTEGNNTYSVMVLNREDFEKHAGEGGILGDMDYEKASRENGIFYGWSNFIGDSGYRIGQKISSNLEDGSTSQNYEAVIMGSFGSLDTDWAITEDTYRKLGLENANASGTVWVDCSQEDLGKVASALEQLSDENDHISMDSYENQLNLSRSASRVMQFAVYAFMAVIGIISFMNMANTMIISIITRKQELGILQAIGMTSGQLNRMLQMEGLFFSVGTLLVSFVIGIPAGYTVFYYAKTHSYFGMNIYHFPWIQILAMTIVIIALQLILSWLLSRNVKKESIVERIRYQG</sequence>
<dbReference type="Proteomes" id="UP000613208">
    <property type="component" value="Unassembled WGS sequence"/>
</dbReference>
<accession>A0A916QAS4</accession>
<reference evidence="9" key="1">
    <citation type="submission" date="2020-06" db="EMBL/GenBank/DDBJ databases">
        <title>Characterization of fructooligosaccharide metabolism and fructooligosaccharide-degrading enzymes in human commensal butyrate producers.</title>
        <authorList>
            <person name="Tanno H."/>
            <person name="Fujii T."/>
            <person name="Hirano K."/>
            <person name="Maeno S."/>
            <person name="Tonozuka T."/>
            <person name="Sakamoto M."/>
            <person name="Ohkuma M."/>
            <person name="Tochio T."/>
            <person name="Endo A."/>
        </authorList>
    </citation>
    <scope>NUCLEOTIDE SEQUENCE</scope>
    <source>
        <strain evidence="9">JCM 17466</strain>
    </source>
</reference>
<protein>
    <submittedName>
        <fullName evidence="9">ABC transporter permease</fullName>
    </submittedName>
</protein>
<dbReference type="PANTHER" id="PTHR30572:SF4">
    <property type="entry name" value="ABC TRANSPORTER PERMEASE YTRF"/>
    <property type="match status" value="1"/>
</dbReference>
<keyword evidence="3 7" id="KW-0812">Transmembrane</keyword>
<feature type="transmembrane region" description="Helical" evidence="7">
    <location>
        <begin position="729"/>
        <end position="754"/>
    </location>
</feature>
<evidence type="ECO:0000256" key="5">
    <source>
        <dbReference type="ARBA" id="ARBA00023136"/>
    </source>
</evidence>
<feature type="transmembrane region" description="Helical" evidence="7">
    <location>
        <begin position="256"/>
        <end position="279"/>
    </location>
</feature>
<feature type="transmembrane region" description="Helical" evidence="7">
    <location>
        <begin position="766"/>
        <end position="790"/>
    </location>
</feature>
<comment type="caution">
    <text evidence="9">The sequence shown here is derived from an EMBL/GenBank/DDBJ whole genome shotgun (WGS) entry which is preliminary data.</text>
</comment>
<evidence type="ECO:0000256" key="1">
    <source>
        <dbReference type="ARBA" id="ARBA00004651"/>
    </source>
</evidence>